<proteinExistence type="predicted"/>
<keyword evidence="2" id="KW-1185">Reference proteome</keyword>
<dbReference type="Proteomes" id="UP001172386">
    <property type="component" value="Unassembled WGS sequence"/>
</dbReference>
<gene>
    <name evidence="1" type="ORF">H2198_007558</name>
</gene>
<accession>A0ACC2ZZZ1</accession>
<sequence>MICRPHLPATPFLAPIPLCRPSVICNASIYRTRSALSHLPPRLRLPQRLQWRFFSHSNLLCEKSHYETLGVPPTATRAELKKKFYSLSKETHPDVNPNNPQAGERFAEVSEAYATLINEDKRRKYDRDVMPRFNRSASRSSGANRSGTYAGSRPATGLSKRRGAFRGPPPSFYSQSGASRNPSAEEQTRRDQEAWAAGAQAGQFDASQYASAGQWDPIFNPTPVYKTQSAEDTRRQHRRAAEMAAAQAFAAEEGQFWAKFAVVSAIVTVGVVIGTMVHRMSATPRGGLTKGDGSRRRIGDGAEK</sequence>
<name>A0ACC2ZZZ1_9EURO</name>
<evidence type="ECO:0000313" key="2">
    <source>
        <dbReference type="Proteomes" id="UP001172386"/>
    </source>
</evidence>
<dbReference type="EMBL" id="JAPDRQ010000161">
    <property type="protein sequence ID" value="KAJ9653255.1"/>
    <property type="molecule type" value="Genomic_DNA"/>
</dbReference>
<evidence type="ECO:0000313" key="1">
    <source>
        <dbReference type="EMBL" id="KAJ9653255.1"/>
    </source>
</evidence>
<organism evidence="1 2">
    <name type="scientific">Neophaeococcomyces mojaviensis</name>
    <dbReference type="NCBI Taxonomy" id="3383035"/>
    <lineage>
        <taxon>Eukaryota</taxon>
        <taxon>Fungi</taxon>
        <taxon>Dikarya</taxon>
        <taxon>Ascomycota</taxon>
        <taxon>Pezizomycotina</taxon>
        <taxon>Eurotiomycetes</taxon>
        <taxon>Chaetothyriomycetidae</taxon>
        <taxon>Chaetothyriales</taxon>
        <taxon>Chaetothyriales incertae sedis</taxon>
        <taxon>Neophaeococcomyces</taxon>
    </lineage>
</organism>
<protein>
    <submittedName>
        <fullName evidence="1">Uncharacterized protein</fullName>
    </submittedName>
</protein>
<reference evidence="1" key="1">
    <citation type="submission" date="2022-10" db="EMBL/GenBank/DDBJ databases">
        <title>Culturing micro-colonial fungi from biological soil crusts in the Mojave desert and describing Neophaeococcomyces mojavensis, and introducing the new genera and species Taxawa tesnikishii.</title>
        <authorList>
            <person name="Kurbessoian T."/>
            <person name="Stajich J.E."/>
        </authorList>
    </citation>
    <scope>NUCLEOTIDE SEQUENCE</scope>
    <source>
        <strain evidence="1">JES_112</strain>
    </source>
</reference>
<comment type="caution">
    <text evidence="1">The sequence shown here is derived from an EMBL/GenBank/DDBJ whole genome shotgun (WGS) entry which is preliminary data.</text>
</comment>